<dbReference type="AlphaFoldDB" id="A0A410MCG4"/>
<accession>A0A410MCG4</accession>
<name>A0A410MCG4_9BACI</name>
<dbReference type="EMBL" id="CP026118">
    <property type="protein sequence ID" value="QAS52432.1"/>
    <property type="molecule type" value="Genomic_DNA"/>
</dbReference>
<sequence length="70" mass="8244">MVIENNKHKALLEKGELFLFVQEAVDKFAIFIILHIHRCINIQWIKYLWMDKNSKGIATKIVDKLLFICG</sequence>
<reference evidence="1 2" key="1">
    <citation type="submission" date="2018-01" db="EMBL/GenBank/DDBJ databases">
        <title>The whole genome sequencing and assembly of Halobacillus litoralis ERB031 strain.</title>
        <authorList>
            <person name="Lee S.-J."/>
            <person name="Park M.-K."/>
            <person name="Kim J.-Y."/>
            <person name="Lee Y.-J."/>
            <person name="Yi H."/>
            <person name="Bahn Y.-S."/>
            <person name="Kim J.F."/>
            <person name="Lee D.-W."/>
        </authorList>
    </citation>
    <scope>NUCLEOTIDE SEQUENCE [LARGE SCALE GENOMIC DNA]</scope>
    <source>
        <strain evidence="1 2">ERB 031</strain>
    </source>
</reference>
<dbReference type="KEGG" id="hli:HLI_09380"/>
<protein>
    <submittedName>
        <fullName evidence="1">Uncharacterized protein</fullName>
    </submittedName>
</protein>
<evidence type="ECO:0000313" key="1">
    <source>
        <dbReference type="EMBL" id="QAS52432.1"/>
    </source>
</evidence>
<gene>
    <name evidence="1" type="ORF">HLI_09380</name>
</gene>
<evidence type="ECO:0000313" key="2">
    <source>
        <dbReference type="Proteomes" id="UP000287756"/>
    </source>
</evidence>
<organism evidence="1 2">
    <name type="scientific">Halobacillus litoralis</name>
    <dbReference type="NCBI Taxonomy" id="45668"/>
    <lineage>
        <taxon>Bacteria</taxon>
        <taxon>Bacillati</taxon>
        <taxon>Bacillota</taxon>
        <taxon>Bacilli</taxon>
        <taxon>Bacillales</taxon>
        <taxon>Bacillaceae</taxon>
        <taxon>Halobacillus</taxon>
    </lineage>
</organism>
<proteinExistence type="predicted"/>
<dbReference type="Proteomes" id="UP000287756">
    <property type="component" value="Chromosome"/>
</dbReference>